<comment type="catalytic activity">
    <reaction evidence="9 10">
        <text>L-threonyl-[protein] + FAD = FMN-L-threonyl-[protein] + AMP + H(+)</text>
        <dbReference type="Rhea" id="RHEA:36847"/>
        <dbReference type="Rhea" id="RHEA-COMP:11060"/>
        <dbReference type="Rhea" id="RHEA-COMP:11061"/>
        <dbReference type="ChEBI" id="CHEBI:15378"/>
        <dbReference type="ChEBI" id="CHEBI:30013"/>
        <dbReference type="ChEBI" id="CHEBI:57692"/>
        <dbReference type="ChEBI" id="CHEBI:74257"/>
        <dbReference type="ChEBI" id="CHEBI:456215"/>
        <dbReference type="EC" id="2.7.1.180"/>
    </reaction>
</comment>
<dbReference type="InterPro" id="IPR003374">
    <property type="entry name" value="ApbE-like_sf"/>
</dbReference>
<dbReference type="InterPro" id="IPR024932">
    <property type="entry name" value="ApbE"/>
</dbReference>
<feature type="binding site" evidence="11">
    <location>
        <position position="294"/>
    </location>
    <ligand>
        <name>Mg(2+)</name>
        <dbReference type="ChEBI" id="CHEBI:18420"/>
    </ligand>
</feature>
<dbReference type="PIRSF" id="PIRSF006268">
    <property type="entry name" value="ApbE"/>
    <property type="match status" value="1"/>
</dbReference>
<evidence type="ECO:0000256" key="3">
    <source>
        <dbReference type="ARBA" id="ARBA00022630"/>
    </source>
</evidence>
<evidence type="ECO:0000256" key="10">
    <source>
        <dbReference type="PIRNR" id="PIRNR006268"/>
    </source>
</evidence>
<keyword evidence="6 10" id="KW-0274">FAD</keyword>
<reference evidence="13" key="1">
    <citation type="journal article" date="2020" name="mSystems">
        <title>Genome- and Community-Level Interaction Insights into Carbon Utilization and Element Cycling Functions of Hydrothermarchaeota in Hydrothermal Sediment.</title>
        <authorList>
            <person name="Zhou Z."/>
            <person name="Liu Y."/>
            <person name="Xu W."/>
            <person name="Pan J."/>
            <person name="Luo Z.H."/>
            <person name="Li M."/>
        </authorList>
    </citation>
    <scope>NUCLEOTIDE SEQUENCE [LARGE SCALE GENOMIC DNA]</scope>
    <source>
        <strain evidence="13">HyVt-577</strain>
    </source>
</reference>
<dbReference type="EMBL" id="DRQG01000023">
    <property type="protein sequence ID" value="HGY54555.1"/>
    <property type="molecule type" value="Genomic_DNA"/>
</dbReference>
<dbReference type="PANTHER" id="PTHR30040">
    <property type="entry name" value="THIAMINE BIOSYNTHESIS LIPOPROTEIN APBE"/>
    <property type="match status" value="1"/>
</dbReference>
<dbReference type="Pfam" id="PF02424">
    <property type="entry name" value="ApbE"/>
    <property type="match status" value="1"/>
</dbReference>
<dbReference type="AlphaFoldDB" id="A0A7V4TYC1"/>
<dbReference type="PANTHER" id="PTHR30040:SF2">
    <property type="entry name" value="FAD:PROTEIN FMN TRANSFERASE"/>
    <property type="match status" value="1"/>
</dbReference>
<sequence>MRKSRFISILVFALLLFTCQNNRPVYLTGRTMGTGYHITIADEPAGQRITAALQASIDSLLRQVNNKMSTYLKDSEISRFNRWQKTDPFVVSVDFVNVLRTALDIYKESGGAFDVTVAPLVRLWGFGAGAGSETVPDNRQIADVKKHVGSDKIRIINDSTIAKNDPLTELDLSAIAKGYGVDAVAAFLSQRGYAHFLVEIGGEVVASGLKNGRKWRVGIDHPDYDAVPGNNLEAVLLLSDAAVATSGDYRNYFMVGDTVYTHAIDPAAGRPVTNGVASVTVVAPNCTLADAMATAIMVMGAEKGLKWVEDRKGVESFIIVRTQTGYKTFESSGMGSMIEIMD</sequence>
<keyword evidence="12" id="KW-0732">Signal</keyword>
<evidence type="ECO:0000256" key="1">
    <source>
        <dbReference type="ARBA" id="ARBA00011955"/>
    </source>
</evidence>
<dbReference type="GO" id="GO:0016740">
    <property type="term" value="F:transferase activity"/>
    <property type="evidence" value="ECO:0007669"/>
    <property type="project" value="UniProtKB-UniRule"/>
</dbReference>
<evidence type="ECO:0000256" key="4">
    <source>
        <dbReference type="ARBA" id="ARBA00022679"/>
    </source>
</evidence>
<evidence type="ECO:0000256" key="6">
    <source>
        <dbReference type="ARBA" id="ARBA00022827"/>
    </source>
</evidence>
<gene>
    <name evidence="13" type="ORF">ENK44_02525</name>
</gene>
<dbReference type="EC" id="2.7.1.180" evidence="1 10"/>
<evidence type="ECO:0000313" key="13">
    <source>
        <dbReference type="EMBL" id="HGY54555.1"/>
    </source>
</evidence>
<comment type="similarity">
    <text evidence="10">Belongs to the ApbE family.</text>
</comment>
<evidence type="ECO:0000256" key="2">
    <source>
        <dbReference type="ARBA" id="ARBA00016337"/>
    </source>
</evidence>
<evidence type="ECO:0000256" key="11">
    <source>
        <dbReference type="PIRSR" id="PIRSR006268-2"/>
    </source>
</evidence>
<proteinExistence type="inferred from homology"/>
<name>A0A7V4TYC1_CALAY</name>
<feature type="chain" id="PRO_5039900157" description="FAD:protein FMN transferase" evidence="12">
    <location>
        <begin position="24"/>
        <end position="342"/>
    </location>
</feature>
<dbReference type="SUPFAM" id="SSF143631">
    <property type="entry name" value="ApbE-like"/>
    <property type="match status" value="1"/>
</dbReference>
<dbReference type="Gene3D" id="3.10.520.10">
    <property type="entry name" value="ApbE-like domains"/>
    <property type="match status" value="1"/>
</dbReference>
<accession>A0A7V4TYC1</accession>
<comment type="cofactor">
    <cofactor evidence="11">
        <name>Mg(2+)</name>
        <dbReference type="ChEBI" id="CHEBI:18420"/>
    </cofactor>
    <cofactor evidence="11">
        <name>Mn(2+)</name>
        <dbReference type="ChEBI" id="CHEBI:29035"/>
    </cofactor>
    <text evidence="11">Magnesium. Can also use manganese.</text>
</comment>
<keyword evidence="7 10" id="KW-0460">Magnesium</keyword>
<keyword evidence="4 10" id="KW-0808">Transferase</keyword>
<dbReference type="Proteomes" id="UP000885779">
    <property type="component" value="Unassembled WGS sequence"/>
</dbReference>
<comment type="caution">
    <text evidence="13">The sequence shown here is derived from an EMBL/GenBank/DDBJ whole genome shotgun (WGS) entry which is preliminary data.</text>
</comment>
<feature type="binding site" evidence="11">
    <location>
        <position position="290"/>
    </location>
    <ligand>
        <name>Mg(2+)</name>
        <dbReference type="ChEBI" id="CHEBI:18420"/>
    </ligand>
</feature>
<organism evidence="13">
    <name type="scientific">Caldithrix abyssi</name>
    <dbReference type="NCBI Taxonomy" id="187145"/>
    <lineage>
        <taxon>Bacteria</taxon>
        <taxon>Pseudomonadati</taxon>
        <taxon>Calditrichota</taxon>
        <taxon>Calditrichia</taxon>
        <taxon>Calditrichales</taxon>
        <taxon>Calditrichaceae</taxon>
        <taxon>Caldithrix</taxon>
    </lineage>
</organism>
<dbReference type="GO" id="GO:0046872">
    <property type="term" value="F:metal ion binding"/>
    <property type="evidence" value="ECO:0007669"/>
    <property type="project" value="UniProtKB-UniRule"/>
</dbReference>
<feature type="binding site" evidence="11">
    <location>
        <position position="174"/>
    </location>
    <ligand>
        <name>Mg(2+)</name>
        <dbReference type="ChEBI" id="CHEBI:18420"/>
    </ligand>
</feature>
<keyword evidence="3 10" id="KW-0285">Flavoprotein</keyword>
<evidence type="ECO:0000256" key="9">
    <source>
        <dbReference type="ARBA" id="ARBA00048540"/>
    </source>
</evidence>
<keyword evidence="5 10" id="KW-0479">Metal-binding</keyword>
<evidence type="ECO:0000256" key="12">
    <source>
        <dbReference type="SAM" id="SignalP"/>
    </source>
</evidence>
<evidence type="ECO:0000256" key="7">
    <source>
        <dbReference type="ARBA" id="ARBA00022842"/>
    </source>
</evidence>
<evidence type="ECO:0000256" key="5">
    <source>
        <dbReference type="ARBA" id="ARBA00022723"/>
    </source>
</evidence>
<protein>
    <recommendedName>
        <fullName evidence="2 10">FAD:protein FMN transferase</fullName>
        <ecNumber evidence="1 10">2.7.1.180</ecNumber>
    </recommendedName>
    <alternativeName>
        <fullName evidence="8 10">Flavin transferase</fullName>
    </alternativeName>
</protein>
<evidence type="ECO:0000256" key="8">
    <source>
        <dbReference type="ARBA" id="ARBA00031306"/>
    </source>
</evidence>
<feature type="signal peptide" evidence="12">
    <location>
        <begin position="1"/>
        <end position="23"/>
    </location>
</feature>